<organism evidence="1 2">
    <name type="scientific">Steinernema carpocapsae</name>
    <name type="common">Entomopathogenic nematode</name>
    <dbReference type="NCBI Taxonomy" id="34508"/>
    <lineage>
        <taxon>Eukaryota</taxon>
        <taxon>Metazoa</taxon>
        <taxon>Ecdysozoa</taxon>
        <taxon>Nematoda</taxon>
        <taxon>Chromadorea</taxon>
        <taxon>Rhabditida</taxon>
        <taxon>Tylenchina</taxon>
        <taxon>Panagrolaimomorpha</taxon>
        <taxon>Strongyloidoidea</taxon>
        <taxon>Steinernematidae</taxon>
        <taxon>Steinernema</taxon>
    </lineage>
</organism>
<reference evidence="1 2" key="1">
    <citation type="journal article" date="2015" name="Genome Biol.">
        <title>Comparative genomics of Steinernema reveals deeply conserved gene regulatory networks.</title>
        <authorList>
            <person name="Dillman A.R."/>
            <person name="Macchietto M."/>
            <person name="Porter C.F."/>
            <person name="Rogers A."/>
            <person name="Williams B."/>
            <person name="Antoshechkin I."/>
            <person name="Lee M.M."/>
            <person name="Goodwin Z."/>
            <person name="Lu X."/>
            <person name="Lewis E.E."/>
            <person name="Goodrich-Blair H."/>
            <person name="Stock S.P."/>
            <person name="Adams B.J."/>
            <person name="Sternberg P.W."/>
            <person name="Mortazavi A."/>
        </authorList>
    </citation>
    <scope>NUCLEOTIDE SEQUENCE [LARGE SCALE GENOMIC DNA]</scope>
    <source>
        <strain evidence="1 2">ALL</strain>
    </source>
</reference>
<dbReference type="Proteomes" id="UP000298663">
    <property type="component" value="Unassembled WGS sequence"/>
</dbReference>
<dbReference type="AlphaFoldDB" id="A0A4U5MSA5"/>
<dbReference type="EMBL" id="AZBU02000006">
    <property type="protein sequence ID" value="TKR72544.1"/>
    <property type="molecule type" value="Genomic_DNA"/>
</dbReference>
<keyword evidence="2" id="KW-1185">Reference proteome</keyword>
<name>A0A4U5MSA5_STECR</name>
<reference evidence="1 2" key="2">
    <citation type="journal article" date="2019" name="G3 (Bethesda)">
        <title>Hybrid Assembly of the Genome of the Entomopathogenic Nematode Steinernema carpocapsae Identifies the X-Chromosome.</title>
        <authorList>
            <person name="Serra L."/>
            <person name="Macchietto M."/>
            <person name="Macias-Munoz A."/>
            <person name="McGill C.J."/>
            <person name="Rodriguez I.M."/>
            <person name="Rodriguez B."/>
            <person name="Murad R."/>
            <person name="Mortazavi A."/>
        </authorList>
    </citation>
    <scope>NUCLEOTIDE SEQUENCE [LARGE SCALE GENOMIC DNA]</scope>
    <source>
        <strain evidence="1 2">ALL</strain>
    </source>
</reference>
<sequence>MITTATRIHWATRSNNGLLLLAKHTNRDNGEQQLVINCNQCGGVWSNLGLTPGSDGSNPAFVVLGRRLIFVGVSDDTLRRLLLILAGSAESFVMVITTYSSFTCPTRTIRERRERTGRTCTFSCP</sequence>
<proteinExistence type="predicted"/>
<evidence type="ECO:0000313" key="1">
    <source>
        <dbReference type="EMBL" id="TKR72544.1"/>
    </source>
</evidence>
<accession>A0A4U5MSA5</accession>
<comment type="caution">
    <text evidence="1">The sequence shown here is derived from an EMBL/GenBank/DDBJ whole genome shotgun (WGS) entry which is preliminary data.</text>
</comment>
<evidence type="ECO:0000313" key="2">
    <source>
        <dbReference type="Proteomes" id="UP000298663"/>
    </source>
</evidence>
<protein>
    <submittedName>
        <fullName evidence="1">Uncharacterized protein</fullName>
    </submittedName>
</protein>
<gene>
    <name evidence="1" type="ORF">L596_019976</name>
</gene>